<evidence type="ECO:0000256" key="4">
    <source>
        <dbReference type="ARBA" id="ARBA00023136"/>
    </source>
</evidence>
<dbReference type="Gene3D" id="1.20.1250.20">
    <property type="entry name" value="MFS general substrate transporter like domains"/>
    <property type="match status" value="1"/>
</dbReference>
<feature type="transmembrane region" description="Helical" evidence="5">
    <location>
        <begin position="63"/>
        <end position="83"/>
    </location>
</feature>
<dbReference type="InterPro" id="IPR036259">
    <property type="entry name" value="MFS_trans_sf"/>
</dbReference>
<evidence type="ECO:0000256" key="3">
    <source>
        <dbReference type="ARBA" id="ARBA00022989"/>
    </source>
</evidence>
<gene>
    <name evidence="7" type="ORF">IFR04_010060</name>
</gene>
<feature type="transmembrane region" description="Helical" evidence="5">
    <location>
        <begin position="472"/>
        <end position="491"/>
    </location>
</feature>
<feature type="transmembrane region" description="Helical" evidence="5">
    <location>
        <begin position="406"/>
        <end position="427"/>
    </location>
</feature>
<dbReference type="InterPro" id="IPR020846">
    <property type="entry name" value="MFS_dom"/>
</dbReference>
<sequence length="501" mass="55229">MTSTLNEEKLIQEKASPKQISQPVDAGLGQTHEDYEKGIGTAVTWDGENDPDSPYNWPDFRKYTMIALMSLGGLVSTSSASMMAPALSQISKDLGISDAETQLTMSIYLLAFVFGPMVIGPLSELYGRKRLWIFCHCWYIAWNALAPVGKTKGMMVAGRFFSGFGGSVSISISGPTMADMFKADQRGKSYASVTFAPYLGAAIGPLVGGGLSQAAGWPWLFWVVSIFDSALITIFAIFAREPYEPVLLARKSKKLRKSTGRDYRTKCERSHPKFSQKLRVSMMRPVKLFFTSPIILMLSLLTSYSFAVYIIALTTFSTMWQQEYGQSKTTSSLHYIAIALGSTVGSQVTGPLIDIVWAHLKKKNNGATAPEYRVPMMIPGIFIMPFGLFLYGWSVERHLHWVVVDLGAALMSGGMMSSSSAMFSYLIDEFVQHSASSNAACRILSNSFAFGFPIFAPSLYGKLGYGWGNSMLAFLYIGLAFPASWILWRWGARIRAVGRPQ</sequence>
<feature type="transmembrane region" description="Helical" evidence="5">
    <location>
        <begin position="160"/>
        <end position="178"/>
    </location>
</feature>
<evidence type="ECO:0000313" key="7">
    <source>
        <dbReference type="EMBL" id="KAG4416805.1"/>
    </source>
</evidence>
<feature type="transmembrane region" description="Helical" evidence="5">
    <location>
        <begin position="219"/>
        <end position="239"/>
    </location>
</feature>
<dbReference type="Pfam" id="PF07690">
    <property type="entry name" value="MFS_1"/>
    <property type="match status" value="1"/>
</dbReference>
<comment type="subcellular location">
    <subcellularLocation>
        <location evidence="1">Membrane</location>
        <topology evidence="1">Multi-pass membrane protein</topology>
    </subcellularLocation>
</comment>
<dbReference type="InterPro" id="IPR011701">
    <property type="entry name" value="MFS"/>
</dbReference>
<evidence type="ECO:0000256" key="2">
    <source>
        <dbReference type="ARBA" id="ARBA00022692"/>
    </source>
</evidence>
<evidence type="ECO:0000259" key="6">
    <source>
        <dbReference type="PROSITE" id="PS50850"/>
    </source>
</evidence>
<keyword evidence="2 5" id="KW-0812">Transmembrane</keyword>
<evidence type="ECO:0000256" key="5">
    <source>
        <dbReference type="SAM" id="Phobius"/>
    </source>
</evidence>
<keyword evidence="3 5" id="KW-1133">Transmembrane helix</keyword>
<feature type="transmembrane region" description="Helical" evidence="5">
    <location>
        <begin position="332"/>
        <end position="353"/>
    </location>
</feature>
<dbReference type="GO" id="GO:0016020">
    <property type="term" value="C:membrane"/>
    <property type="evidence" value="ECO:0007669"/>
    <property type="project" value="UniProtKB-SubCell"/>
</dbReference>
<dbReference type="PANTHER" id="PTHR23502">
    <property type="entry name" value="MAJOR FACILITATOR SUPERFAMILY"/>
    <property type="match status" value="1"/>
</dbReference>
<accession>A0A8H7T8G8</accession>
<keyword evidence="8" id="KW-1185">Reference proteome</keyword>
<dbReference type="AlphaFoldDB" id="A0A8H7T8G8"/>
<feature type="domain" description="Major facilitator superfamily (MFS) profile" evidence="6">
    <location>
        <begin position="65"/>
        <end position="495"/>
    </location>
</feature>
<comment type="caution">
    <text evidence="7">The sequence shown here is derived from an EMBL/GenBank/DDBJ whole genome shotgun (WGS) entry which is preliminary data.</text>
</comment>
<dbReference type="CDD" id="cd17323">
    <property type="entry name" value="MFS_Tpo1_MDR_like"/>
    <property type="match status" value="1"/>
</dbReference>
<feature type="transmembrane region" description="Helical" evidence="5">
    <location>
        <begin position="190"/>
        <end position="207"/>
    </location>
</feature>
<feature type="transmembrane region" description="Helical" evidence="5">
    <location>
        <begin position="374"/>
        <end position="394"/>
    </location>
</feature>
<dbReference type="Proteomes" id="UP000664132">
    <property type="component" value="Unassembled WGS sequence"/>
</dbReference>
<feature type="transmembrane region" description="Helical" evidence="5">
    <location>
        <begin position="288"/>
        <end position="312"/>
    </location>
</feature>
<dbReference type="EMBL" id="JAFJYH010000174">
    <property type="protein sequence ID" value="KAG4416805.1"/>
    <property type="molecule type" value="Genomic_DNA"/>
</dbReference>
<feature type="transmembrane region" description="Helical" evidence="5">
    <location>
        <begin position="103"/>
        <end position="119"/>
    </location>
</feature>
<evidence type="ECO:0000256" key="1">
    <source>
        <dbReference type="ARBA" id="ARBA00004141"/>
    </source>
</evidence>
<keyword evidence="4 5" id="KW-0472">Membrane</keyword>
<organism evidence="7 8">
    <name type="scientific">Cadophora malorum</name>
    <dbReference type="NCBI Taxonomy" id="108018"/>
    <lineage>
        <taxon>Eukaryota</taxon>
        <taxon>Fungi</taxon>
        <taxon>Dikarya</taxon>
        <taxon>Ascomycota</taxon>
        <taxon>Pezizomycotina</taxon>
        <taxon>Leotiomycetes</taxon>
        <taxon>Helotiales</taxon>
        <taxon>Ploettnerulaceae</taxon>
        <taxon>Cadophora</taxon>
    </lineage>
</organism>
<reference evidence="7" key="1">
    <citation type="submission" date="2021-02" db="EMBL/GenBank/DDBJ databases">
        <title>Genome sequence Cadophora malorum strain M34.</title>
        <authorList>
            <person name="Stefanovic E."/>
            <person name="Vu D."/>
            <person name="Scully C."/>
            <person name="Dijksterhuis J."/>
            <person name="Roader J."/>
            <person name="Houbraken J."/>
        </authorList>
    </citation>
    <scope>NUCLEOTIDE SEQUENCE</scope>
    <source>
        <strain evidence="7">M34</strain>
    </source>
</reference>
<proteinExistence type="predicted"/>
<name>A0A8H7T8G8_9HELO</name>
<dbReference type="PROSITE" id="PS50850">
    <property type="entry name" value="MFS"/>
    <property type="match status" value="1"/>
</dbReference>
<protein>
    <recommendedName>
        <fullName evidence="6">Major facilitator superfamily (MFS) profile domain-containing protein</fullName>
    </recommendedName>
</protein>
<dbReference type="PANTHER" id="PTHR23502:SF60">
    <property type="entry name" value="MAJOR FACILITATOR SUPERFAMILY (MFS) PROFILE DOMAIN-CONTAINING PROTEIN-RELATED"/>
    <property type="match status" value="1"/>
</dbReference>
<dbReference type="SUPFAM" id="SSF103473">
    <property type="entry name" value="MFS general substrate transporter"/>
    <property type="match status" value="1"/>
</dbReference>
<evidence type="ECO:0000313" key="8">
    <source>
        <dbReference type="Proteomes" id="UP000664132"/>
    </source>
</evidence>
<dbReference type="OrthoDB" id="6770063at2759"/>
<dbReference type="GO" id="GO:0022857">
    <property type="term" value="F:transmembrane transporter activity"/>
    <property type="evidence" value="ECO:0007669"/>
    <property type="project" value="InterPro"/>
</dbReference>